<evidence type="ECO:0000259" key="3">
    <source>
        <dbReference type="Pfam" id="PF06580"/>
    </source>
</evidence>
<dbReference type="Pfam" id="PF06580">
    <property type="entry name" value="His_kinase"/>
    <property type="match status" value="1"/>
</dbReference>
<feature type="transmembrane region" description="Helical" evidence="2">
    <location>
        <begin position="129"/>
        <end position="148"/>
    </location>
</feature>
<keyword evidence="4" id="KW-0808">Transferase</keyword>
<dbReference type="InterPro" id="IPR050640">
    <property type="entry name" value="Bact_2-comp_sensor_kinase"/>
</dbReference>
<gene>
    <name evidence="4" type="ORF">U6A24_09030</name>
</gene>
<keyword evidence="5" id="KW-1185">Reference proteome</keyword>
<feature type="transmembrane region" description="Helical" evidence="2">
    <location>
        <begin position="53"/>
        <end position="75"/>
    </location>
</feature>
<proteinExistence type="predicted"/>
<dbReference type="PANTHER" id="PTHR34220:SF7">
    <property type="entry name" value="SENSOR HISTIDINE KINASE YPDA"/>
    <property type="match status" value="1"/>
</dbReference>
<feature type="transmembrane region" description="Helical" evidence="2">
    <location>
        <begin position="87"/>
        <end position="109"/>
    </location>
</feature>
<name>A0ABU5ZVI5_9FLAO</name>
<keyword evidence="2" id="KW-0472">Membrane</keyword>
<dbReference type="EMBL" id="JAYKLX010000004">
    <property type="protein sequence ID" value="MEB3345601.1"/>
    <property type="molecule type" value="Genomic_DNA"/>
</dbReference>
<feature type="domain" description="Signal transduction histidine kinase internal region" evidence="3">
    <location>
        <begin position="176"/>
        <end position="253"/>
    </location>
</feature>
<keyword evidence="4" id="KW-0418">Kinase</keyword>
<comment type="caution">
    <text evidence="4">The sequence shown here is derived from an EMBL/GenBank/DDBJ whole genome shotgun (WGS) entry which is preliminary data.</text>
</comment>
<evidence type="ECO:0000256" key="2">
    <source>
        <dbReference type="SAM" id="Phobius"/>
    </source>
</evidence>
<dbReference type="Gene3D" id="3.30.565.10">
    <property type="entry name" value="Histidine kinase-like ATPase, C-terminal domain"/>
    <property type="match status" value="1"/>
</dbReference>
<dbReference type="Proteomes" id="UP001327027">
    <property type="component" value="Unassembled WGS sequence"/>
</dbReference>
<keyword evidence="2" id="KW-1133">Transmembrane helix</keyword>
<dbReference type="InterPro" id="IPR036890">
    <property type="entry name" value="HATPase_C_sf"/>
</dbReference>
<evidence type="ECO:0000313" key="5">
    <source>
        <dbReference type="Proteomes" id="UP001327027"/>
    </source>
</evidence>
<protein>
    <submittedName>
        <fullName evidence="4">Histidine kinase</fullName>
    </submittedName>
</protein>
<dbReference type="InterPro" id="IPR010559">
    <property type="entry name" value="Sig_transdc_His_kin_internal"/>
</dbReference>
<dbReference type="PANTHER" id="PTHR34220">
    <property type="entry name" value="SENSOR HISTIDINE KINASE YPDA"/>
    <property type="match status" value="1"/>
</dbReference>
<feature type="transmembrane region" description="Helical" evidence="2">
    <location>
        <begin position="21"/>
        <end position="41"/>
    </location>
</feature>
<dbReference type="RefSeq" id="WP_324179633.1">
    <property type="nucleotide sequence ID" value="NZ_BAABAW010000021.1"/>
</dbReference>
<reference evidence="4 5" key="1">
    <citation type="journal article" date="2013" name="Int. J. Syst. Evol. Microbiol.">
        <title>Aquimarina gracilis sp. nov., isolated from the gut microflora of a mussel, Mytilus coruscus, and emended description of Aquimarina spongiae.</title>
        <authorList>
            <person name="Park S.C."/>
            <person name="Choe H.N."/>
            <person name="Baik K.S."/>
            <person name="Seong C.N."/>
        </authorList>
    </citation>
    <scope>NUCLEOTIDE SEQUENCE [LARGE SCALE GENOMIC DNA]</scope>
    <source>
        <strain evidence="4 5">PSC32</strain>
    </source>
</reference>
<keyword evidence="1" id="KW-0175">Coiled coil</keyword>
<organism evidence="4 5">
    <name type="scientific">Aquimarina gracilis</name>
    <dbReference type="NCBI Taxonomy" id="874422"/>
    <lineage>
        <taxon>Bacteria</taxon>
        <taxon>Pseudomonadati</taxon>
        <taxon>Bacteroidota</taxon>
        <taxon>Flavobacteriia</taxon>
        <taxon>Flavobacteriales</taxon>
        <taxon>Flavobacteriaceae</taxon>
        <taxon>Aquimarina</taxon>
    </lineage>
</organism>
<evidence type="ECO:0000256" key="1">
    <source>
        <dbReference type="SAM" id="Coils"/>
    </source>
</evidence>
<keyword evidence="2" id="KW-0812">Transmembrane</keyword>
<feature type="coiled-coil region" evidence="1">
    <location>
        <begin position="156"/>
        <end position="183"/>
    </location>
</feature>
<accession>A0ABU5ZVI5</accession>
<evidence type="ECO:0000313" key="4">
    <source>
        <dbReference type="EMBL" id="MEB3345601.1"/>
    </source>
</evidence>
<dbReference type="GO" id="GO:0016301">
    <property type="term" value="F:kinase activity"/>
    <property type="evidence" value="ECO:0007669"/>
    <property type="project" value="UniProtKB-KW"/>
</dbReference>
<sequence length="359" mass="42252">MQILCNHYRTMISKEFILKKIAQLLLHVIFWIVVLFCYTYFFGHNTDNINYVFSFSLFLMPVTMGTTYTATDLLIPKYLLKEKYFLFFVYCLYTIIISAFFIIISLFYGLIFLSSLKIAGMAPMTRSPLFLFVAVYFVVFIASAFSLVKHNYKSTSDNQKLQNKILETQLKLKEQELQYLKMQIHPHFLFNTLNTLYGFALKKSESTSEMILKLSNLLDYLLYQADKPKVALQDEMNHIKDYVDLEKMRFSDTLDITMDLEPIDPKIQVAPMLLIPFVENSFKHGSIRNQKLSIEMSLKFIENEMHFAIKNSILHDQPEKEGIGLANIKKRLLLLYKDRHRLDITKDKHWYIVTLLLKL</sequence>